<dbReference type="AlphaFoldDB" id="A0ABD1A1R7"/>
<reference evidence="8 9" key="1">
    <citation type="submission" date="2024-04" db="EMBL/GenBank/DDBJ databases">
        <title>Genome assembly C_amara_ONT_v2.</title>
        <authorList>
            <person name="Yant L."/>
            <person name="Moore C."/>
            <person name="Slenker M."/>
        </authorList>
    </citation>
    <scope>NUCLEOTIDE SEQUENCE [LARGE SCALE GENOMIC DNA]</scope>
    <source>
        <tissue evidence="8">Leaf</tissue>
    </source>
</reference>
<organism evidence="8 9">
    <name type="scientific">Cardamine amara subsp. amara</name>
    <dbReference type="NCBI Taxonomy" id="228776"/>
    <lineage>
        <taxon>Eukaryota</taxon>
        <taxon>Viridiplantae</taxon>
        <taxon>Streptophyta</taxon>
        <taxon>Embryophyta</taxon>
        <taxon>Tracheophyta</taxon>
        <taxon>Spermatophyta</taxon>
        <taxon>Magnoliopsida</taxon>
        <taxon>eudicotyledons</taxon>
        <taxon>Gunneridae</taxon>
        <taxon>Pentapetalae</taxon>
        <taxon>rosids</taxon>
        <taxon>malvids</taxon>
        <taxon>Brassicales</taxon>
        <taxon>Brassicaceae</taxon>
        <taxon>Cardamineae</taxon>
        <taxon>Cardamine</taxon>
    </lineage>
</organism>
<dbReference type="InterPro" id="IPR036879">
    <property type="entry name" value="TF_MADSbox_sf"/>
</dbReference>
<dbReference type="Proteomes" id="UP001558713">
    <property type="component" value="Unassembled WGS sequence"/>
</dbReference>
<dbReference type="PANTHER" id="PTHR11945">
    <property type="entry name" value="MADS BOX PROTEIN"/>
    <property type="match status" value="1"/>
</dbReference>
<accession>A0ABD1A1R7</accession>
<keyword evidence="5" id="KW-0539">Nucleus</keyword>
<evidence type="ECO:0000313" key="9">
    <source>
        <dbReference type="Proteomes" id="UP001558713"/>
    </source>
</evidence>
<keyword evidence="2" id="KW-0805">Transcription regulation</keyword>
<dbReference type="Pfam" id="PF00319">
    <property type="entry name" value="SRF-TF"/>
    <property type="match status" value="1"/>
</dbReference>
<dbReference type="Gene3D" id="3.40.1810.10">
    <property type="entry name" value="Transcription factor, MADS-box"/>
    <property type="match status" value="1"/>
</dbReference>
<dbReference type="PRINTS" id="PR00404">
    <property type="entry name" value="MADSDOMAIN"/>
</dbReference>
<dbReference type="EMBL" id="JBANAX010000686">
    <property type="protein sequence ID" value="KAL1197669.1"/>
    <property type="molecule type" value="Genomic_DNA"/>
</dbReference>
<evidence type="ECO:0000256" key="2">
    <source>
        <dbReference type="ARBA" id="ARBA00023015"/>
    </source>
</evidence>
<proteinExistence type="predicted"/>
<evidence type="ECO:0000256" key="4">
    <source>
        <dbReference type="ARBA" id="ARBA00023163"/>
    </source>
</evidence>
<keyword evidence="9" id="KW-1185">Reference proteome</keyword>
<dbReference type="GO" id="GO:0005634">
    <property type="term" value="C:nucleus"/>
    <property type="evidence" value="ECO:0007669"/>
    <property type="project" value="UniProtKB-SubCell"/>
</dbReference>
<dbReference type="Gene3D" id="6.10.140.920">
    <property type="match status" value="1"/>
</dbReference>
<gene>
    <name evidence="8" type="ORF">V5N11_012327</name>
</gene>
<comment type="subcellular location">
    <subcellularLocation>
        <location evidence="1">Nucleus</location>
    </subcellularLocation>
</comment>
<sequence length="345" mass="39149">MVRKNKGRQKIEMKKMKNENNLQVTFSKRRSGLFKKASELCTLCSVQIAIIVFSPGRKAFSFGHPNVDDIIDRFSNVDRHHPHEHNEASRNTVVQNLNKHLTQVTNELEEEKKKSRDLKQKGKDTKMPGSWWEDDVAKLDLPKLTKFKNGLASLKQAVANEISKHLQAAGPRPNFYAGSSSNAAAFGRSGHDTHIKTELDMINHQRMVSMNTFNHNHNMIVPHHASFGNNGKNIEGSHNHNMIVPHHTSFGNHGNATEGSHNHNMIVPYDTSFGNNGNNVQGNHNHNMIFPYDTSFGNNGNNTEGFVPQPNVMNYRAEFNQNQSQYFKQEDGSEYAHHLRHFGRN</sequence>
<keyword evidence="4" id="KW-0804">Transcription</keyword>
<feature type="compositionally biased region" description="Basic and acidic residues" evidence="6">
    <location>
        <begin position="110"/>
        <end position="126"/>
    </location>
</feature>
<dbReference type="CDD" id="cd00265">
    <property type="entry name" value="MADS_MEF2_like"/>
    <property type="match status" value="1"/>
</dbReference>
<dbReference type="SUPFAM" id="SSF55455">
    <property type="entry name" value="SRF-like"/>
    <property type="match status" value="1"/>
</dbReference>
<dbReference type="GO" id="GO:0003677">
    <property type="term" value="F:DNA binding"/>
    <property type="evidence" value="ECO:0007669"/>
    <property type="project" value="UniProtKB-KW"/>
</dbReference>
<dbReference type="PROSITE" id="PS50066">
    <property type="entry name" value="MADS_BOX_2"/>
    <property type="match status" value="1"/>
</dbReference>
<comment type="caution">
    <text evidence="8">The sequence shown here is derived from an EMBL/GenBank/DDBJ whole genome shotgun (WGS) entry which is preliminary data.</text>
</comment>
<dbReference type="InterPro" id="IPR033896">
    <property type="entry name" value="MEF2-like_N"/>
</dbReference>
<name>A0ABD1A1R7_CARAN</name>
<dbReference type="FunFam" id="3.40.1810.10:FF:000006">
    <property type="entry name" value="Agamous-like MADS-box protein AGL62"/>
    <property type="match status" value="1"/>
</dbReference>
<evidence type="ECO:0000256" key="6">
    <source>
        <dbReference type="SAM" id="MobiDB-lite"/>
    </source>
</evidence>
<protein>
    <submittedName>
        <fullName evidence="8">Agamous-like MADS-box protein AGL62</fullName>
    </submittedName>
</protein>
<feature type="region of interest" description="Disordered" evidence="6">
    <location>
        <begin position="106"/>
        <end position="127"/>
    </location>
</feature>
<dbReference type="InterPro" id="IPR002100">
    <property type="entry name" value="TF_MADSbox"/>
</dbReference>
<evidence type="ECO:0000256" key="3">
    <source>
        <dbReference type="ARBA" id="ARBA00023125"/>
    </source>
</evidence>
<dbReference type="SMART" id="SM00432">
    <property type="entry name" value="MADS"/>
    <property type="match status" value="1"/>
</dbReference>
<evidence type="ECO:0000256" key="5">
    <source>
        <dbReference type="ARBA" id="ARBA00023242"/>
    </source>
</evidence>
<dbReference type="PANTHER" id="PTHR11945:SF818">
    <property type="entry name" value="AGAMOUS-LIKE MADS-BOX PROTEIN AGL62"/>
    <property type="match status" value="1"/>
</dbReference>
<evidence type="ECO:0000313" key="8">
    <source>
        <dbReference type="EMBL" id="KAL1197669.1"/>
    </source>
</evidence>
<evidence type="ECO:0000256" key="1">
    <source>
        <dbReference type="ARBA" id="ARBA00004123"/>
    </source>
</evidence>
<feature type="domain" description="MADS-box" evidence="7">
    <location>
        <begin position="6"/>
        <end position="66"/>
    </location>
</feature>
<keyword evidence="3" id="KW-0238">DNA-binding</keyword>
<evidence type="ECO:0000259" key="7">
    <source>
        <dbReference type="PROSITE" id="PS50066"/>
    </source>
</evidence>